<evidence type="ECO:0000313" key="4">
    <source>
        <dbReference type="EMBL" id="CAF3833512.1"/>
    </source>
</evidence>
<dbReference type="AlphaFoldDB" id="A0A814LLG1"/>
<sequence>MDEPQLPSSDNDPDTYFVNMVVDDIEQGSDILSQDSLANNAINNANNAINNAINNGNNPNNPNNNIFDTISETTATIAKYTNRVINGTIDEVKEIASGTKNNPKTSFFSGMLIKNLFFCLI</sequence>
<dbReference type="Proteomes" id="UP000677228">
    <property type="component" value="Unassembled WGS sequence"/>
</dbReference>
<name>A0A814LLG1_9BILA</name>
<gene>
    <name evidence="2" type="ORF">GPM918_LOCUS17018</name>
    <name evidence="1" type="ORF">OVA965_LOCUS10267</name>
    <name evidence="4" type="ORF">SRO942_LOCUS17017</name>
    <name evidence="3" type="ORF">TMI583_LOCUS10263</name>
</gene>
<dbReference type="Proteomes" id="UP000682733">
    <property type="component" value="Unassembled WGS sequence"/>
</dbReference>
<accession>A0A814LLG1</accession>
<dbReference type="Proteomes" id="UP000663829">
    <property type="component" value="Unassembled WGS sequence"/>
</dbReference>
<evidence type="ECO:0000313" key="1">
    <source>
        <dbReference type="EMBL" id="CAF0913923.1"/>
    </source>
</evidence>
<evidence type="ECO:0000313" key="5">
    <source>
        <dbReference type="Proteomes" id="UP000663829"/>
    </source>
</evidence>
<comment type="caution">
    <text evidence="2">The sequence shown here is derived from an EMBL/GenBank/DDBJ whole genome shotgun (WGS) entry which is preliminary data.</text>
</comment>
<protein>
    <submittedName>
        <fullName evidence="2">Uncharacterized protein</fullName>
    </submittedName>
</protein>
<proteinExistence type="predicted"/>
<evidence type="ECO:0000313" key="3">
    <source>
        <dbReference type="EMBL" id="CAF3692565.1"/>
    </source>
</evidence>
<dbReference type="EMBL" id="CAJNOQ010004587">
    <property type="protein sequence ID" value="CAF1065813.1"/>
    <property type="molecule type" value="Genomic_DNA"/>
</dbReference>
<keyword evidence="5" id="KW-1185">Reference proteome</keyword>
<dbReference type="EMBL" id="CAJNOK010003772">
    <property type="protein sequence ID" value="CAF0913923.1"/>
    <property type="molecule type" value="Genomic_DNA"/>
</dbReference>
<dbReference type="Proteomes" id="UP000681722">
    <property type="component" value="Unassembled WGS sequence"/>
</dbReference>
<evidence type="ECO:0000313" key="2">
    <source>
        <dbReference type="EMBL" id="CAF1065813.1"/>
    </source>
</evidence>
<dbReference type="EMBL" id="CAJOBA010003773">
    <property type="protein sequence ID" value="CAF3692565.1"/>
    <property type="molecule type" value="Genomic_DNA"/>
</dbReference>
<organism evidence="2 5">
    <name type="scientific">Didymodactylos carnosus</name>
    <dbReference type="NCBI Taxonomy" id="1234261"/>
    <lineage>
        <taxon>Eukaryota</taxon>
        <taxon>Metazoa</taxon>
        <taxon>Spiralia</taxon>
        <taxon>Gnathifera</taxon>
        <taxon>Rotifera</taxon>
        <taxon>Eurotatoria</taxon>
        <taxon>Bdelloidea</taxon>
        <taxon>Philodinida</taxon>
        <taxon>Philodinidae</taxon>
        <taxon>Didymodactylos</taxon>
    </lineage>
</organism>
<dbReference type="EMBL" id="CAJOBC010004587">
    <property type="protein sequence ID" value="CAF3833512.1"/>
    <property type="molecule type" value="Genomic_DNA"/>
</dbReference>
<reference evidence="2" key="1">
    <citation type="submission" date="2021-02" db="EMBL/GenBank/DDBJ databases">
        <authorList>
            <person name="Nowell W R."/>
        </authorList>
    </citation>
    <scope>NUCLEOTIDE SEQUENCE</scope>
</reference>